<dbReference type="EMBL" id="JBHUHY010000016">
    <property type="protein sequence ID" value="MFD2188267.1"/>
    <property type="molecule type" value="Genomic_DNA"/>
</dbReference>
<dbReference type="GO" id="GO:0016787">
    <property type="term" value="F:hydrolase activity"/>
    <property type="evidence" value="ECO:0007669"/>
    <property type="project" value="UniProtKB-KW"/>
</dbReference>
<dbReference type="Gene3D" id="3.40.50.1820">
    <property type="entry name" value="alpha/beta hydrolase"/>
    <property type="match status" value="1"/>
</dbReference>
<comment type="caution">
    <text evidence="5">The sequence shown here is derived from an EMBL/GenBank/DDBJ whole genome shotgun (WGS) entry which is preliminary data.</text>
</comment>
<dbReference type="PANTHER" id="PTHR43798:SF31">
    <property type="entry name" value="AB HYDROLASE SUPERFAMILY PROTEIN YCLE"/>
    <property type="match status" value="1"/>
</dbReference>
<keyword evidence="6" id="KW-1185">Reference proteome</keyword>
<keyword evidence="2 5" id="KW-0378">Hydrolase</keyword>
<evidence type="ECO:0000259" key="4">
    <source>
        <dbReference type="Pfam" id="PF00561"/>
    </source>
</evidence>
<keyword evidence="3" id="KW-0812">Transmembrane</keyword>
<dbReference type="RefSeq" id="WP_378321292.1">
    <property type="nucleotide sequence ID" value="NZ_JBHUHY010000016.1"/>
</dbReference>
<dbReference type="InterPro" id="IPR002410">
    <property type="entry name" value="Peptidase_S33"/>
</dbReference>
<feature type="domain" description="AB hydrolase-1" evidence="4">
    <location>
        <begin position="74"/>
        <end position="183"/>
    </location>
</feature>
<evidence type="ECO:0000313" key="5">
    <source>
        <dbReference type="EMBL" id="MFD2188267.1"/>
    </source>
</evidence>
<comment type="similarity">
    <text evidence="1">Belongs to the peptidase S33 family.</text>
</comment>
<reference evidence="6" key="1">
    <citation type="journal article" date="2019" name="Int. J. Syst. Evol. Microbiol.">
        <title>The Global Catalogue of Microorganisms (GCM) 10K type strain sequencing project: providing services to taxonomists for standard genome sequencing and annotation.</title>
        <authorList>
            <consortium name="The Broad Institute Genomics Platform"/>
            <consortium name="The Broad Institute Genome Sequencing Center for Infectious Disease"/>
            <person name="Wu L."/>
            <person name="Ma J."/>
        </authorList>
    </citation>
    <scope>NUCLEOTIDE SEQUENCE [LARGE SCALE GENOMIC DNA]</scope>
    <source>
        <strain evidence="6">DT92</strain>
    </source>
</reference>
<feature type="transmembrane region" description="Helical" evidence="3">
    <location>
        <begin position="12"/>
        <end position="29"/>
    </location>
</feature>
<evidence type="ECO:0000256" key="3">
    <source>
        <dbReference type="SAM" id="Phobius"/>
    </source>
</evidence>
<dbReference type="InterPro" id="IPR029058">
    <property type="entry name" value="AB_hydrolase_fold"/>
</dbReference>
<dbReference type="SUPFAM" id="SSF53474">
    <property type="entry name" value="alpha/beta-Hydrolases"/>
    <property type="match status" value="1"/>
</dbReference>
<keyword evidence="3" id="KW-1133">Transmembrane helix</keyword>
<sequence length="363" mass="42036">MRKVLKTGRIIFFGLTICLIALFIIFYIYSPGKPQSFLDENGNPIENSISIIEKISIGDVSQHLIIRGVDTRNPVLLFIHGGPGFPEFTIFKESNTNLEKEFVVVYWEQRGAGKSMSNNIPDSSMNLEQFIQDTSDVSEYIKKRFNRQKIHLMGHSWGSLVGILTAHRYPQHFNSYVGIGQIVKQYEGEQISLDWIKNEARKRKDNRALKKIVKIDIPDSLADGKIWLDYLMRQRAYVQKYGGGMDREKTNIWTYTVKLITKTKEYTLKEKLNFIKGNPYSVKRLWPDVVQTNLFNEIDSIAIPIYFMHGVHDYQVPYSLAKKFYTKVNAPKKTFISFNNSAHAPFLDETEKFNATIIEKILR</sequence>
<dbReference type="Proteomes" id="UP001597344">
    <property type="component" value="Unassembled WGS sequence"/>
</dbReference>
<dbReference type="InterPro" id="IPR000073">
    <property type="entry name" value="AB_hydrolase_1"/>
</dbReference>
<keyword evidence="3" id="KW-0472">Membrane</keyword>
<dbReference type="Pfam" id="PF00561">
    <property type="entry name" value="Abhydrolase_1"/>
    <property type="match status" value="1"/>
</dbReference>
<evidence type="ECO:0000313" key="6">
    <source>
        <dbReference type="Proteomes" id="UP001597344"/>
    </source>
</evidence>
<name>A0ABW5B233_9FLAO</name>
<proteinExistence type="inferred from homology"/>
<organism evidence="5 6">
    <name type="scientific">Aquimarina celericrescens</name>
    <dbReference type="NCBI Taxonomy" id="1964542"/>
    <lineage>
        <taxon>Bacteria</taxon>
        <taxon>Pseudomonadati</taxon>
        <taxon>Bacteroidota</taxon>
        <taxon>Flavobacteriia</taxon>
        <taxon>Flavobacteriales</taxon>
        <taxon>Flavobacteriaceae</taxon>
        <taxon>Aquimarina</taxon>
    </lineage>
</organism>
<dbReference type="PRINTS" id="PR00793">
    <property type="entry name" value="PROAMNOPTASE"/>
</dbReference>
<protein>
    <submittedName>
        <fullName evidence="5">Alpha/beta fold hydrolase</fullName>
    </submittedName>
</protein>
<dbReference type="PANTHER" id="PTHR43798">
    <property type="entry name" value="MONOACYLGLYCEROL LIPASE"/>
    <property type="match status" value="1"/>
</dbReference>
<evidence type="ECO:0000256" key="2">
    <source>
        <dbReference type="ARBA" id="ARBA00022801"/>
    </source>
</evidence>
<dbReference type="InterPro" id="IPR050266">
    <property type="entry name" value="AB_hydrolase_sf"/>
</dbReference>
<evidence type="ECO:0000256" key="1">
    <source>
        <dbReference type="ARBA" id="ARBA00010088"/>
    </source>
</evidence>
<accession>A0ABW5B233</accession>
<gene>
    <name evidence="5" type="ORF">ACFSJT_15795</name>
</gene>